<name>A0A6N2NIS5_SALVM</name>
<proteinExistence type="predicted"/>
<organism evidence="1">
    <name type="scientific">Salix viminalis</name>
    <name type="common">Common osier</name>
    <name type="synonym">Basket willow</name>
    <dbReference type="NCBI Taxonomy" id="40686"/>
    <lineage>
        <taxon>Eukaryota</taxon>
        <taxon>Viridiplantae</taxon>
        <taxon>Streptophyta</taxon>
        <taxon>Embryophyta</taxon>
        <taxon>Tracheophyta</taxon>
        <taxon>Spermatophyta</taxon>
        <taxon>Magnoliopsida</taxon>
        <taxon>eudicotyledons</taxon>
        <taxon>Gunneridae</taxon>
        <taxon>Pentapetalae</taxon>
        <taxon>rosids</taxon>
        <taxon>fabids</taxon>
        <taxon>Malpighiales</taxon>
        <taxon>Salicaceae</taxon>
        <taxon>Saliceae</taxon>
        <taxon>Salix</taxon>
    </lineage>
</organism>
<reference evidence="1" key="1">
    <citation type="submission" date="2019-03" db="EMBL/GenBank/DDBJ databases">
        <authorList>
            <person name="Mank J."/>
            <person name="Almeida P."/>
        </authorList>
    </citation>
    <scope>NUCLEOTIDE SEQUENCE</scope>
    <source>
        <strain evidence="1">78183</strain>
    </source>
</reference>
<dbReference type="EMBL" id="CAADRP010002118">
    <property type="protein sequence ID" value="VFU61573.1"/>
    <property type="molecule type" value="Genomic_DNA"/>
</dbReference>
<gene>
    <name evidence="1" type="ORF">SVIM_LOCUS461104</name>
</gene>
<accession>A0A6N2NIS5</accession>
<sequence>MVARCIAGFYSHQFVLFSFTGRLLSTSEGQSANLDVEELEAGPGEMRDVIKVDKLFEGLLAAILEPSRPLRFGSSWPARWATLVQRHRAAYEW</sequence>
<dbReference type="AlphaFoldDB" id="A0A6N2NIS5"/>
<protein>
    <submittedName>
        <fullName evidence="1">Uncharacterized protein</fullName>
    </submittedName>
</protein>
<evidence type="ECO:0000313" key="1">
    <source>
        <dbReference type="EMBL" id="VFU61573.1"/>
    </source>
</evidence>